<protein>
    <recommendedName>
        <fullName evidence="3">YkgJ family cysteine cluster protein</fullName>
    </recommendedName>
</protein>
<proteinExistence type="predicted"/>
<dbReference type="Proteomes" id="UP001065682">
    <property type="component" value="Unassembled WGS sequence"/>
</dbReference>
<sequence>MENPPDNLCVTRCPNQRCCKQLSGLMLTRDEYETLFKSHEENLLVKQSDDIYVITPRDGAACPHLFQDGCAVYPDRPLDCRLYPYMMTGVARNGDRLKVFLKGSLRCPLAVALMPEAEARALVTEFWRKAAGEGMDIIVRPESELVYQLRSWIRALTR</sequence>
<comment type="caution">
    <text evidence="1">The sequence shown here is derived from an EMBL/GenBank/DDBJ whole genome shotgun (WGS) entry which is preliminary data.</text>
</comment>
<dbReference type="AlphaFoldDB" id="A0A9E5DF84"/>
<evidence type="ECO:0000313" key="2">
    <source>
        <dbReference type="Proteomes" id="UP001065682"/>
    </source>
</evidence>
<dbReference type="EMBL" id="VHLL01000003">
    <property type="protein sequence ID" value="MCT8337380.1"/>
    <property type="molecule type" value="Genomic_DNA"/>
</dbReference>
<organism evidence="1 2">
    <name type="scientific">Methanoculleus formosensis</name>
    <dbReference type="NCBI Taxonomy" id="2590886"/>
    <lineage>
        <taxon>Archaea</taxon>
        <taxon>Methanobacteriati</taxon>
        <taxon>Methanobacteriota</taxon>
        <taxon>Stenosarchaea group</taxon>
        <taxon>Methanomicrobia</taxon>
        <taxon>Methanomicrobiales</taxon>
        <taxon>Methanomicrobiaceae</taxon>
        <taxon>Methanoculleus</taxon>
    </lineage>
</organism>
<name>A0A9E5DF84_9EURY</name>
<evidence type="ECO:0000313" key="1">
    <source>
        <dbReference type="EMBL" id="MCT8337380.1"/>
    </source>
</evidence>
<dbReference type="InterPro" id="IPR005358">
    <property type="entry name" value="Puta_zinc/iron-chelating_dom"/>
</dbReference>
<dbReference type="RefSeq" id="WP_261597483.1">
    <property type="nucleotide sequence ID" value="NZ_VHLL01000003.1"/>
</dbReference>
<dbReference type="Pfam" id="PF03692">
    <property type="entry name" value="CxxCxxCC"/>
    <property type="match status" value="1"/>
</dbReference>
<reference evidence="1" key="1">
    <citation type="submission" date="2019-06" db="EMBL/GenBank/DDBJ databases">
        <title>Methanoculleus strain from Tamsui River, Taipei, Taiwan.</title>
        <authorList>
            <person name="You Y.-T."/>
            <person name="Chen S.-C."/>
            <person name="Lai S.-J."/>
            <person name="Lee Y.-C."/>
            <person name="Lai M.-C."/>
        </authorList>
    </citation>
    <scope>NUCLEOTIDE SEQUENCE</scope>
    <source>
        <strain evidence="1">Afa-1</strain>
    </source>
</reference>
<gene>
    <name evidence="1" type="ORF">FKB36_07695</name>
</gene>
<accession>A0A9E5DF84</accession>
<keyword evidence="2" id="KW-1185">Reference proteome</keyword>
<evidence type="ECO:0008006" key="3">
    <source>
        <dbReference type="Google" id="ProtNLM"/>
    </source>
</evidence>